<accession>A0A256FPV0</accession>
<comment type="caution">
    <text evidence="1">The sequence shown here is derived from an EMBL/GenBank/DDBJ whole genome shotgun (WGS) entry which is preliminary data.</text>
</comment>
<dbReference type="Pfam" id="PF13561">
    <property type="entry name" value="adh_short_C2"/>
    <property type="match status" value="1"/>
</dbReference>
<protein>
    <submittedName>
        <fullName evidence="1">Putative short-chain alcohol dehydrogenase-like protein</fullName>
    </submittedName>
</protein>
<dbReference type="Proteomes" id="UP000216478">
    <property type="component" value="Unassembled WGS sequence"/>
</dbReference>
<dbReference type="Gene3D" id="3.40.50.720">
    <property type="entry name" value="NAD(P)-binding Rossmann-like Domain"/>
    <property type="match status" value="1"/>
</dbReference>
<name>A0A256FPV0_9HYPH</name>
<sequence length="38" mass="3956">MQMGKPIELAKATVFLASDESTFVVGSEVQVDGGVSNL</sequence>
<dbReference type="AlphaFoldDB" id="A0A256FPV0"/>
<reference evidence="1 2" key="1">
    <citation type="submission" date="2017-07" db="EMBL/GenBank/DDBJ databases">
        <title>Phylogenetic study on the rhizospheric bacterium Ochrobactrum sp. A44.</title>
        <authorList>
            <person name="Krzyzanowska D.M."/>
            <person name="Ossowicki A."/>
            <person name="Rajewska M."/>
            <person name="Maciag T."/>
            <person name="Kaczynski Z."/>
            <person name="Czerwicka M."/>
            <person name="Jafra S."/>
        </authorList>
    </citation>
    <scope>NUCLEOTIDE SEQUENCE [LARGE SCALE GENOMIC DNA]</scope>
    <source>
        <strain evidence="1 2">OgA9a</strain>
    </source>
</reference>
<evidence type="ECO:0000313" key="2">
    <source>
        <dbReference type="Proteomes" id="UP000216478"/>
    </source>
</evidence>
<proteinExistence type="predicted"/>
<organism evidence="1 2">
    <name type="scientific">Brucella grignonensis</name>
    <dbReference type="NCBI Taxonomy" id="94627"/>
    <lineage>
        <taxon>Bacteria</taxon>
        <taxon>Pseudomonadati</taxon>
        <taxon>Pseudomonadota</taxon>
        <taxon>Alphaproteobacteria</taxon>
        <taxon>Hyphomicrobiales</taxon>
        <taxon>Brucellaceae</taxon>
        <taxon>Brucella/Ochrobactrum group</taxon>
        <taxon>Brucella</taxon>
    </lineage>
</organism>
<keyword evidence="2" id="KW-1185">Reference proteome</keyword>
<dbReference type="InterPro" id="IPR002347">
    <property type="entry name" value="SDR_fam"/>
</dbReference>
<dbReference type="SUPFAM" id="SSF51735">
    <property type="entry name" value="NAD(P)-binding Rossmann-fold domains"/>
    <property type="match status" value="1"/>
</dbReference>
<gene>
    <name evidence="1" type="ORF">CEV33_3999</name>
</gene>
<dbReference type="InterPro" id="IPR036291">
    <property type="entry name" value="NAD(P)-bd_dom_sf"/>
</dbReference>
<dbReference type="EMBL" id="NNRL01000148">
    <property type="protein sequence ID" value="OYR16875.1"/>
    <property type="molecule type" value="Genomic_DNA"/>
</dbReference>
<evidence type="ECO:0000313" key="1">
    <source>
        <dbReference type="EMBL" id="OYR16875.1"/>
    </source>
</evidence>